<dbReference type="EMBL" id="MT143035">
    <property type="protein sequence ID" value="QJA92067.1"/>
    <property type="molecule type" value="Genomic_DNA"/>
</dbReference>
<proteinExistence type="predicted"/>
<dbReference type="AlphaFoldDB" id="A0A6M3LAC4"/>
<protein>
    <submittedName>
        <fullName evidence="1">Uncharacterized protein</fullName>
    </submittedName>
</protein>
<reference evidence="1" key="1">
    <citation type="submission" date="2020-03" db="EMBL/GenBank/DDBJ databases">
        <title>The deep terrestrial virosphere.</title>
        <authorList>
            <person name="Holmfeldt K."/>
            <person name="Nilsson E."/>
            <person name="Simone D."/>
            <person name="Lopez-Fernandez M."/>
            <person name="Wu X."/>
            <person name="de Brujin I."/>
            <person name="Lundin D."/>
            <person name="Andersson A."/>
            <person name="Bertilsson S."/>
            <person name="Dopson M."/>
        </authorList>
    </citation>
    <scope>NUCLEOTIDE SEQUENCE</scope>
    <source>
        <strain evidence="1">MM415B03196</strain>
    </source>
</reference>
<accession>A0A6M3LAC4</accession>
<gene>
    <name evidence="1" type="ORF">MM415B03196_0004</name>
</gene>
<organism evidence="1">
    <name type="scientific">viral metagenome</name>
    <dbReference type="NCBI Taxonomy" id="1070528"/>
    <lineage>
        <taxon>unclassified sequences</taxon>
        <taxon>metagenomes</taxon>
        <taxon>organismal metagenomes</taxon>
    </lineage>
</organism>
<evidence type="ECO:0000313" key="1">
    <source>
        <dbReference type="EMBL" id="QJA92067.1"/>
    </source>
</evidence>
<sequence>MKTYLELTEVVPEEEEPEFIRCEITDKTDTEITAIKQAMIDVMEGKKYTLTRHLCRHDEGGACELTTEI</sequence>
<name>A0A6M3LAC4_9ZZZZ</name>